<dbReference type="InterPro" id="IPR057413">
    <property type="entry name" value="Beta-barrel_INTS6"/>
</dbReference>
<dbReference type="InterPro" id="IPR036465">
    <property type="entry name" value="vWFA_dom_sf"/>
</dbReference>
<name>A0A224YRR4_9ACAR</name>
<dbReference type="Gene3D" id="3.40.50.410">
    <property type="entry name" value="von Willebrand factor, type A domain"/>
    <property type="match status" value="1"/>
</dbReference>
<dbReference type="InterPro" id="IPR029307">
    <property type="entry name" value="INT_SG_DDX_CT_C"/>
</dbReference>
<dbReference type="AlphaFoldDB" id="A0A224YRR4"/>
<dbReference type="FunFam" id="3.40.50.410:FF:000010">
    <property type="entry name" value="Integrator complex subunit 6 like"/>
    <property type="match status" value="1"/>
</dbReference>
<dbReference type="Pfam" id="PF25462">
    <property type="entry name" value="Beta-barrel_INTS6"/>
    <property type="match status" value="1"/>
</dbReference>
<evidence type="ECO:0000256" key="1">
    <source>
        <dbReference type="SAM" id="MobiDB-lite"/>
    </source>
</evidence>
<dbReference type="Pfam" id="PF13519">
    <property type="entry name" value="VWA_2"/>
    <property type="match status" value="1"/>
</dbReference>
<feature type="domain" description="VWFA" evidence="2">
    <location>
        <begin position="3"/>
        <end position="134"/>
    </location>
</feature>
<organism evidence="3">
    <name type="scientific">Rhipicephalus zambeziensis</name>
    <dbReference type="NCBI Taxonomy" id="60191"/>
    <lineage>
        <taxon>Eukaryota</taxon>
        <taxon>Metazoa</taxon>
        <taxon>Ecdysozoa</taxon>
        <taxon>Arthropoda</taxon>
        <taxon>Chelicerata</taxon>
        <taxon>Arachnida</taxon>
        <taxon>Acari</taxon>
        <taxon>Parasitiformes</taxon>
        <taxon>Ixodida</taxon>
        <taxon>Ixodoidea</taxon>
        <taxon>Ixodidae</taxon>
        <taxon>Rhipicephalinae</taxon>
        <taxon>Rhipicephalus</taxon>
        <taxon>Rhipicephalus</taxon>
    </lineage>
</organism>
<dbReference type="SUPFAM" id="SSF53300">
    <property type="entry name" value="vWA-like"/>
    <property type="match status" value="1"/>
</dbReference>
<dbReference type="InterPro" id="IPR051113">
    <property type="entry name" value="Integrator_subunit6"/>
</dbReference>
<sequence>MTIIVFLVDTSASMNQRTYLGARLSVLDVAKDAVERFIKIRQRDSASRGDRYMLLTFEEPPANIKAGWKENHATFMAELKNLQASGLTTLGPALKNAFDLLNINRMQTGIDTYGQGRCPFYLEPSVLVVITDGNRLTSSAGVHEELTLPMHSAVPGSELTKEPFRWDQRMFALVLRMAGTQAPSQDVPLTSDASPIDDMCEVTGGRSFCVSSHRLLVQSLEALVAKVQGGVVINFERAAEDVWEPNWQSCRRLIYVQRSAQKGYSVGHWPLPEAFWPDLNSPSLPPRSAHPQVRVSGSPSEPLLLDNLPFDKYELEPSPLTQAILGRKQPTVAFAVSVAGAAPQRGGSAFGYLKASSSLACVNLFVLPYNYTVLLPLLDELFRVHRCKPPREWKLQFDAYLKGMPLYYAGPLKRALQRMGAPNLVPDSMENCLSYTVLNYLKRLKNQAKAEYEKVVSAVGGPKTGLGAEGVRVSPGVPRPSTGEVAKLSELALSWNPALRERLQGLRQELSDFSGFALAPAPPRPPDTAEAPPRNPFDISRASLLHQVARMRARYLHPGTILRLQDAEQLHNLPVSQMGNYQEYLKRMPTPLREIESTPVRQHMFGNPFKIEKRMMVDEADLDPAASQARGHKRPAAEAPGGPRAKRRPGPLPRNFTRSRSPMPSPPSTPEPATAKRSPPRAEEETSNGWAPNEPASWEERNGQVAPPWRDNGLIRGCLLKEVRKPGRNFERLFELLGLVQGGLETQVCMVRHVIHEAGRFKRRLLMQMLQDFEQRLVDAAAFPSA</sequence>
<dbReference type="CDD" id="cd00198">
    <property type="entry name" value="vWFA"/>
    <property type="match status" value="1"/>
</dbReference>
<dbReference type="EMBL" id="GFPF01009151">
    <property type="protein sequence ID" value="MAA20297.1"/>
    <property type="molecule type" value="Transcribed_RNA"/>
</dbReference>
<dbReference type="GO" id="GO:0032039">
    <property type="term" value="C:integrator complex"/>
    <property type="evidence" value="ECO:0007669"/>
    <property type="project" value="TreeGrafter"/>
</dbReference>
<proteinExistence type="predicted"/>
<dbReference type="PROSITE" id="PS50234">
    <property type="entry name" value="VWFA"/>
    <property type="match status" value="1"/>
</dbReference>
<evidence type="ECO:0000259" key="2">
    <source>
        <dbReference type="PROSITE" id="PS50234"/>
    </source>
</evidence>
<dbReference type="GO" id="GO:0034472">
    <property type="term" value="P:snRNA 3'-end processing"/>
    <property type="evidence" value="ECO:0007669"/>
    <property type="project" value="TreeGrafter"/>
</dbReference>
<accession>A0A224YRR4</accession>
<feature type="region of interest" description="Disordered" evidence="1">
    <location>
        <begin position="624"/>
        <end position="711"/>
    </location>
</feature>
<dbReference type="InterPro" id="IPR002035">
    <property type="entry name" value="VWF_A"/>
</dbReference>
<reference evidence="3" key="1">
    <citation type="journal article" date="2017" name="Parasit. Vectors">
        <title>Sialotranscriptomics of Rhipicephalus zambeziensis reveals intricate expression profiles of secretory proteins and suggests tight temporal transcriptional regulation during blood-feeding.</title>
        <authorList>
            <person name="de Castro M.H."/>
            <person name="de Klerk D."/>
            <person name="Pienaar R."/>
            <person name="Rees D.J.G."/>
            <person name="Mans B.J."/>
        </authorList>
    </citation>
    <scope>NUCLEOTIDE SEQUENCE</scope>
    <source>
        <tissue evidence="3">Salivary glands</tissue>
    </source>
</reference>
<evidence type="ECO:0000313" key="3">
    <source>
        <dbReference type="EMBL" id="MAA20297.1"/>
    </source>
</evidence>
<dbReference type="Pfam" id="PF15300">
    <property type="entry name" value="INT_SG_DDX_CT_C"/>
    <property type="match status" value="1"/>
</dbReference>
<dbReference type="PANTHER" id="PTHR12957:SF2">
    <property type="entry name" value="INTEGRATOR COMPLEX SUBUNIT 6"/>
    <property type="match status" value="1"/>
</dbReference>
<dbReference type="PANTHER" id="PTHR12957">
    <property type="entry name" value="DEAD/H BOX POLYPEPTIDE 26/DICE1-RELATED"/>
    <property type="match status" value="1"/>
</dbReference>
<protein>
    <submittedName>
        <fullName evidence="3">Integrator complex subunit 6</fullName>
    </submittedName>
</protein>